<feature type="coiled-coil region" evidence="11">
    <location>
        <begin position="231"/>
        <end position="280"/>
    </location>
</feature>
<keyword evidence="5" id="KW-0053">Apoptosis</keyword>
<name>A0A498K291_MALDO</name>
<dbReference type="STRING" id="3750.A0A498K291"/>
<evidence type="ECO:0000256" key="6">
    <source>
        <dbReference type="ARBA" id="ARBA00022824"/>
    </source>
</evidence>
<sequence length="617" mass="71251">MVMILAFLFKTPFRKLVILGLDQIKRGRGPVVVATVAATVFVVLMTNVYGIVKIRASRIDKAAVLSPTDQVLLIKHLLDPTLMGCSLFLALMIDRLHHYIRELRIRRKSMEALKKQNRGSEDGKSSILDQMKVSENEMATLRARLKQLESDIETKTKDVHTAESNVLALRKQSEGFLLEYDRLLEENQKLKNQLKSLDWRVSRLGLFLVLDFILHRVREDVKKLDRQTKLMGELRNRFEENNNRLLEEKENQLQSLSTKLDEVQSELETKTIDVSDLRNTLGVAENKRLHKWLESEDMFVGFDRLLGEKDDQLRSLRTRVNNAELERDTKAKDTNVAQANVLVLNKLIGHVIKEQSLVHGENESLKQQLQLSSNAKLKLDQLLEENKLLKTKLISFSQVESELETTTGKLNDAEVNLRNLSNAFGELLDAQGIAIEANQSLQKELQSSDTRLKQLQHELETKTREIYAAKDRAIVQEKQSEEAFTEYDRMLAYKKDELESLKTKLDQLQFELNGAEDDANFMRNLFGRLLDDQDEVYEKNRTLQSWLQASFTTLKKLEYEVATKTEDLRAANDEIMAVNKDSDYFFQEYVRLLDENKILERRLKWKAAKHSEGGSDD</sequence>
<keyword evidence="14" id="KW-1185">Reference proteome</keyword>
<keyword evidence="4 12" id="KW-0812">Transmembrane</keyword>
<keyword evidence="7" id="KW-0653">Protein transport</keyword>
<keyword evidence="9 11" id="KW-0175">Coiled coil</keyword>
<evidence type="ECO:0000256" key="10">
    <source>
        <dbReference type="ARBA" id="ARBA00023136"/>
    </source>
</evidence>
<evidence type="ECO:0000256" key="1">
    <source>
        <dbReference type="ARBA" id="ARBA00004477"/>
    </source>
</evidence>
<feature type="coiled-coil region" evidence="11">
    <location>
        <begin position="131"/>
        <end position="200"/>
    </location>
</feature>
<feature type="coiled-coil region" evidence="11">
    <location>
        <begin position="306"/>
        <end position="333"/>
    </location>
</feature>
<accession>A0A498K291</accession>
<evidence type="ECO:0008006" key="15">
    <source>
        <dbReference type="Google" id="ProtNLM"/>
    </source>
</evidence>
<dbReference type="GO" id="GO:0006888">
    <property type="term" value="P:endoplasmic reticulum to Golgi vesicle-mediated transport"/>
    <property type="evidence" value="ECO:0007669"/>
    <property type="project" value="TreeGrafter"/>
</dbReference>
<gene>
    <name evidence="13" type="ORF">DVH24_011736</name>
</gene>
<dbReference type="PANTHER" id="PTHR12701:SF18">
    <property type="entry name" value="ENDOPLASMIC RETICULUM TRANSMEMBRANE PROTEIN"/>
    <property type="match status" value="1"/>
</dbReference>
<dbReference type="GO" id="GO:0070973">
    <property type="term" value="P:protein localization to endoplasmic reticulum exit site"/>
    <property type="evidence" value="ECO:0007669"/>
    <property type="project" value="TreeGrafter"/>
</dbReference>
<evidence type="ECO:0000256" key="2">
    <source>
        <dbReference type="ARBA" id="ARBA00007956"/>
    </source>
</evidence>
<evidence type="ECO:0000313" key="13">
    <source>
        <dbReference type="EMBL" id="RXH99411.1"/>
    </source>
</evidence>
<dbReference type="Gene3D" id="1.20.5.110">
    <property type="match status" value="3"/>
</dbReference>
<comment type="caution">
    <text evidence="13">The sequence shown here is derived from an EMBL/GenBank/DDBJ whole genome shotgun (WGS) entry which is preliminary data.</text>
</comment>
<evidence type="ECO:0000256" key="7">
    <source>
        <dbReference type="ARBA" id="ARBA00022927"/>
    </source>
</evidence>
<keyword evidence="10 12" id="KW-0472">Membrane</keyword>
<dbReference type="Proteomes" id="UP000290289">
    <property type="component" value="Chromosome 5"/>
</dbReference>
<evidence type="ECO:0000256" key="8">
    <source>
        <dbReference type="ARBA" id="ARBA00022989"/>
    </source>
</evidence>
<evidence type="ECO:0000313" key="14">
    <source>
        <dbReference type="Proteomes" id="UP000290289"/>
    </source>
</evidence>
<comment type="subcellular location">
    <subcellularLocation>
        <location evidence="1">Endoplasmic reticulum membrane</location>
        <topology evidence="1">Multi-pass membrane protein</topology>
    </subcellularLocation>
</comment>
<dbReference type="EMBL" id="RDQH01000331">
    <property type="protein sequence ID" value="RXH99411.1"/>
    <property type="molecule type" value="Genomic_DNA"/>
</dbReference>
<proteinExistence type="inferred from homology"/>
<dbReference type="GO" id="GO:0005789">
    <property type="term" value="C:endoplasmic reticulum membrane"/>
    <property type="evidence" value="ECO:0007669"/>
    <property type="project" value="UniProtKB-SubCell"/>
</dbReference>
<keyword evidence="3" id="KW-0813">Transport</keyword>
<keyword evidence="6" id="KW-0256">Endoplasmic reticulum</keyword>
<evidence type="ECO:0000256" key="5">
    <source>
        <dbReference type="ARBA" id="ARBA00022703"/>
    </source>
</evidence>
<evidence type="ECO:0000256" key="4">
    <source>
        <dbReference type="ARBA" id="ARBA00022692"/>
    </source>
</evidence>
<evidence type="ECO:0000256" key="11">
    <source>
        <dbReference type="SAM" id="Coils"/>
    </source>
</evidence>
<evidence type="ECO:0000256" key="9">
    <source>
        <dbReference type="ARBA" id="ARBA00023054"/>
    </source>
</evidence>
<evidence type="ECO:0000256" key="3">
    <source>
        <dbReference type="ARBA" id="ARBA00022448"/>
    </source>
</evidence>
<keyword evidence="8 12" id="KW-1133">Transmembrane helix</keyword>
<dbReference type="InterPro" id="IPR008417">
    <property type="entry name" value="BAP29/BAP31"/>
</dbReference>
<feature type="transmembrane region" description="Helical" evidence="12">
    <location>
        <begin position="31"/>
        <end position="52"/>
    </location>
</feature>
<feature type="coiled-coil region" evidence="11">
    <location>
        <begin position="365"/>
        <end position="525"/>
    </location>
</feature>
<feature type="transmembrane region" description="Helical" evidence="12">
    <location>
        <begin position="72"/>
        <end position="93"/>
    </location>
</feature>
<evidence type="ECO:0000256" key="12">
    <source>
        <dbReference type="SAM" id="Phobius"/>
    </source>
</evidence>
<organism evidence="13 14">
    <name type="scientific">Malus domestica</name>
    <name type="common">Apple</name>
    <name type="synonym">Pyrus malus</name>
    <dbReference type="NCBI Taxonomy" id="3750"/>
    <lineage>
        <taxon>Eukaryota</taxon>
        <taxon>Viridiplantae</taxon>
        <taxon>Streptophyta</taxon>
        <taxon>Embryophyta</taxon>
        <taxon>Tracheophyta</taxon>
        <taxon>Spermatophyta</taxon>
        <taxon>Magnoliopsida</taxon>
        <taxon>eudicotyledons</taxon>
        <taxon>Gunneridae</taxon>
        <taxon>Pentapetalae</taxon>
        <taxon>rosids</taxon>
        <taxon>fabids</taxon>
        <taxon>Rosales</taxon>
        <taxon>Rosaceae</taxon>
        <taxon>Amygdaloideae</taxon>
        <taxon>Maleae</taxon>
        <taxon>Malus</taxon>
    </lineage>
</organism>
<dbReference type="FunFam" id="1.20.5.110:FF:000011">
    <property type="entry name" value="B-cell receptor-associated protein 29"/>
    <property type="match status" value="1"/>
</dbReference>
<dbReference type="GO" id="GO:0006886">
    <property type="term" value="P:intracellular protein transport"/>
    <property type="evidence" value="ECO:0007669"/>
    <property type="project" value="InterPro"/>
</dbReference>
<dbReference type="AlphaFoldDB" id="A0A498K291"/>
<comment type="similarity">
    <text evidence="2">Belongs to the BCAP29/BCAP31 family.</text>
</comment>
<protein>
    <recommendedName>
        <fullName evidence="15">Endoplasmic reticulum transmembrane protein</fullName>
    </recommendedName>
</protein>
<reference evidence="13 14" key="1">
    <citation type="submission" date="2018-10" db="EMBL/GenBank/DDBJ databases">
        <title>A high-quality apple genome assembly.</title>
        <authorList>
            <person name="Hu J."/>
        </authorList>
    </citation>
    <scope>NUCLEOTIDE SEQUENCE [LARGE SCALE GENOMIC DNA]</scope>
    <source>
        <strain evidence="14">cv. HFTH1</strain>
        <tissue evidence="13">Young leaf</tissue>
    </source>
</reference>
<dbReference type="PANTHER" id="PTHR12701">
    <property type="entry name" value="BCR-ASSOCIATED PROTEIN, BAP"/>
    <property type="match status" value="1"/>
</dbReference>